<dbReference type="SUPFAM" id="SSF50370">
    <property type="entry name" value="Ricin B-like lectins"/>
    <property type="match status" value="1"/>
</dbReference>
<name>A0A135ID31_9GAMM</name>
<feature type="domain" description="Ricin B lectin" evidence="2">
    <location>
        <begin position="38"/>
        <end position="135"/>
    </location>
</feature>
<organism evidence="3 4">
    <name type="scientific">Enterovibrio coralii</name>
    <dbReference type="NCBI Taxonomy" id="294935"/>
    <lineage>
        <taxon>Bacteria</taxon>
        <taxon>Pseudomonadati</taxon>
        <taxon>Pseudomonadota</taxon>
        <taxon>Gammaproteobacteria</taxon>
        <taxon>Vibrionales</taxon>
        <taxon>Vibrionaceae</taxon>
        <taxon>Enterovibrio</taxon>
    </lineage>
</organism>
<evidence type="ECO:0000313" key="4">
    <source>
        <dbReference type="Proteomes" id="UP000070529"/>
    </source>
</evidence>
<feature type="chain" id="PRO_5007465913" description="Ricin B lectin domain-containing protein" evidence="1">
    <location>
        <begin position="21"/>
        <end position="165"/>
    </location>
</feature>
<dbReference type="PROSITE" id="PS50231">
    <property type="entry name" value="RICIN_B_LECTIN"/>
    <property type="match status" value="1"/>
</dbReference>
<dbReference type="OrthoDB" id="5366052at2"/>
<comment type="caution">
    <text evidence="3">The sequence shown here is derived from an EMBL/GenBank/DDBJ whole genome shotgun (WGS) entry which is preliminary data.</text>
</comment>
<evidence type="ECO:0000259" key="2">
    <source>
        <dbReference type="Pfam" id="PF00652"/>
    </source>
</evidence>
<dbReference type="Gene3D" id="2.80.10.50">
    <property type="match status" value="1"/>
</dbReference>
<dbReference type="Pfam" id="PF00652">
    <property type="entry name" value="Ricin_B_lectin"/>
    <property type="match status" value="1"/>
</dbReference>
<dbReference type="InterPro" id="IPR000772">
    <property type="entry name" value="Ricin_B_lectin"/>
</dbReference>
<evidence type="ECO:0000313" key="3">
    <source>
        <dbReference type="EMBL" id="KXF83349.1"/>
    </source>
</evidence>
<dbReference type="AlphaFoldDB" id="A0A135ID31"/>
<dbReference type="InterPro" id="IPR035992">
    <property type="entry name" value="Ricin_B-like_lectins"/>
</dbReference>
<dbReference type="RefSeq" id="WP_067411584.1">
    <property type="nucleotide sequence ID" value="NZ_LNTY01000006.1"/>
</dbReference>
<evidence type="ECO:0000256" key="1">
    <source>
        <dbReference type="SAM" id="SignalP"/>
    </source>
</evidence>
<protein>
    <recommendedName>
        <fullName evidence="2">Ricin B lectin domain-containing protein</fullName>
    </recommendedName>
</protein>
<reference evidence="3 4" key="1">
    <citation type="submission" date="2015-11" db="EMBL/GenBank/DDBJ databases">
        <title>Genomic Taxonomy of the Vibrionaceae.</title>
        <authorList>
            <person name="Gomez-Gil B."/>
            <person name="Enciso-Ibarra J."/>
        </authorList>
    </citation>
    <scope>NUCLEOTIDE SEQUENCE [LARGE SCALE GENOMIC DNA]</scope>
    <source>
        <strain evidence="3 4">CAIM 912</strain>
    </source>
</reference>
<proteinExistence type="predicted"/>
<keyword evidence="4" id="KW-1185">Reference proteome</keyword>
<gene>
    <name evidence="3" type="ORF">ATN88_06720</name>
</gene>
<keyword evidence="1" id="KW-0732">Signal</keyword>
<feature type="signal peptide" evidence="1">
    <location>
        <begin position="1"/>
        <end position="20"/>
    </location>
</feature>
<sequence length="165" mass="17773">MKKFINVALLGMLFSAPTFADEAFVIKLVDPLDEEEFYCLDITGHKTSLKLDDPLQAHTCKKASDDQLFVLEQSTLKMPAYDRCLTAAGSSNTSLPGSTLLVRECNGGVTQNFSVLESGKVQLEGSDLCIAAGNVSKVASGPSICGESRAYNLVLRPIPSWLRGN</sequence>
<dbReference type="Proteomes" id="UP000070529">
    <property type="component" value="Unassembled WGS sequence"/>
</dbReference>
<accession>A0A135ID31</accession>
<dbReference type="CDD" id="cd00161">
    <property type="entry name" value="beta-trefoil_Ricin-like"/>
    <property type="match status" value="1"/>
</dbReference>
<dbReference type="EMBL" id="LNTY01000006">
    <property type="protein sequence ID" value="KXF83349.1"/>
    <property type="molecule type" value="Genomic_DNA"/>
</dbReference>